<dbReference type="Proteomes" id="UP001626537">
    <property type="component" value="Chromosome"/>
</dbReference>
<evidence type="ECO:0000256" key="2">
    <source>
        <dbReference type="ARBA" id="ARBA00022679"/>
    </source>
</evidence>
<name>A0ABZ0I3C7_9GAMM</name>
<organism evidence="5 6">
    <name type="scientific">Congregibacter variabilis</name>
    <dbReference type="NCBI Taxonomy" id="3081200"/>
    <lineage>
        <taxon>Bacteria</taxon>
        <taxon>Pseudomonadati</taxon>
        <taxon>Pseudomonadota</taxon>
        <taxon>Gammaproteobacteria</taxon>
        <taxon>Cellvibrionales</taxon>
        <taxon>Halieaceae</taxon>
        <taxon>Congregibacter</taxon>
    </lineage>
</organism>
<dbReference type="GO" id="GO:0005840">
    <property type="term" value="C:ribosome"/>
    <property type="evidence" value="ECO:0007669"/>
    <property type="project" value="UniProtKB-KW"/>
</dbReference>
<keyword evidence="2 5" id="KW-0808">Transferase</keyword>
<reference evidence="5 6" key="1">
    <citation type="submission" date="2023-10" db="EMBL/GenBank/DDBJ databases">
        <title>Two novel species belonging to the OM43/NOR5 clade.</title>
        <authorList>
            <person name="Park M."/>
        </authorList>
    </citation>
    <scope>NUCLEOTIDE SEQUENCE [LARGE SCALE GENOMIC DNA]</scope>
    <source>
        <strain evidence="5 6">IMCC43200</strain>
    </source>
</reference>
<dbReference type="Gene3D" id="1.10.8.10">
    <property type="entry name" value="DNA helicase RuvA subunit, C-terminal domain"/>
    <property type="match status" value="1"/>
</dbReference>
<keyword evidence="6" id="KW-1185">Reference proteome</keyword>
<dbReference type="InterPro" id="IPR029063">
    <property type="entry name" value="SAM-dependent_MTases_sf"/>
</dbReference>
<keyword evidence="3" id="KW-0949">S-adenosyl-L-methionine</keyword>
<dbReference type="Pfam" id="PF05175">
    <property type="entry name" value="MTS"/>
    <property type="match status" value="1"/>
</dbReference>
<proteinExistence type="predicted"/>
<dbReference type="InterPro" id="IPR002052">
    <property type="entry name" value="DNA_methylase_N6_adenine_CS"/>
</dbReference>
<dbReference type="PIRSF" id="PIRSF037167">
    <property type="entry name" value="Mtase_YfcB_prd"/>
    <property type="match status" value="1"/>
</dbReference>
<keyword evidence="1 5" id="KW-0489">Methyltransferase</keyword>
<dbReference type="PROSITE" id="PS00092">
    <property type="entry name" value="N6_MTASE"/>
    <property type="match status" value="1"/>
</dbReference>
<dbReference type="EC" id="2.1.1.298" evidence="5"/>
<dbReference type="Gene3D" id="3.40.50.150">
    <property type="entry name" value="Vaccinia Virus protein VP39"/>
    <property type="match status" value="1"/>
</dbReference>
<keyword evidence="5" id="KW-0687">Ribonucleoprotein</keyword>
<dbReference type="GO" id="GO:0008168">
    <property type="term" value="F:methyltransferase activity"/>
    <property type="evidence" value="ECO:0007669"/>
    <property type="project" value="UniProtKB-KW"/>
</dbReference>
<feature type="domain" description="Methyltransferase small" evidence="4">
    <location>
        <begin position="146"/>
        <end position="227"/>
    </location>
</feature>
<evidence type="ECO:0000259" key="4">
    <source>
        <dbReference type="Pfam" id="PF05175"/>
    </source>
</evidence>
<dbReference type="GO" id="GO:0032259">
    <property type="term" value="P:methylation"/>
    <property type="evidence" value="ECO:0007669"/>
    <property type="project" value="UniProtKB-KW"/>
</dbReference>
<dbReference type="PANTHER" id="PTHR47806">
    <property type="entry name" value="50S RIBOSOMAL PROTEIN L3 GLUTAMINE METHYLTRANSFERASE"/>
    <property type="match status" value="1"/>
</dbReference>
<keyword evidence="5" id="KW-0689">Ribosomal protein</keyword>
<evidence type="ECO:0000256" key="3">
    <source>
        <dbReference type="ARBA" id="ARBA00022691"/>
    </source>
</evidence>
<dbReference type="CDD" id="cd02440">
    <property type="entry name" value="AdoMet_MTases"/>
    <property type="match status" value="1"/>
</dbReference>
<accession>A0ABZ0I3C7</accession>
<protein>
    <submittedName>
        <fullName evidence="5">50S ribosomal protein L3 N(5)-glutamine methyltransferase</fullName>
        <ecNumber evidence="5">2.1.1.298</ecNumber>
    </submittedName>
</protein>
<dbReference type="InterPro" id="IPR004556">
    <property type="entry name" value="HemK-like"/>
</dbReference>
<gene>
    <name evidence="5" type="primary">prmB</name>
    <name evidence="5" type="ORF">R0135_02300</name>
</gene>
<evidence type="ECO:0000256" key="1">
    <source>
        <dbReference type="ARBA" id="ARBA00022603"/>
    </source>
</evidence>
<dbReference type="InterPro" id="IPR017127">
    <property type="entry name" value="Ribosome_uL3_MTase"/>
</dbReference>
<dbReference type="InterPro" id="IPR007848">
    <property type="entry name" value="Small_mtfrase_dom"/>
</dbReference>
<sequence>MVATSSGHSNVAFCREHGLDVVTPDTLGDALEQTHRALNNAELFYGHGSDSAWDEAVFLVLSAAGLSLSSDDKVLTQHLSHDVWETALRWLRGRIEDRQPLPYLTGRAWFAGLEFHCDKRALVPRSPLAEVIRNEYRPWYSEGVPNRLLDLCCGGGCIGIAAAVYQPGLEVLLADIDHDALALAQENIALHEMGGRVRALQSDLMDSIGDERFDIILCNPPYVDAADLASMPQEYQCEPPRGLGSGDDGLDLARRILRGASQHLSPQGLLFLELGNSWAALDDELSGVALTWLEFSEGGHGVLLVRAQELPDIVKHLAL</sequence>
<dbReference type="PANTHER" id="PTHR47806:SF1">
    <property type="entry name" value="RIBOSOMAL PROTEIN UL3 GLUTAMINE METHYLTRANSFERASE"/>
    <property type="match status" value="1"/>
</dbReference>
<dbReference type="EMBL" id="CP136864">
    <property type="protein sequence ID" value="WOJ94014.1"/>
    <property type="molecule type" value="Genomic_DNA"/>
</dbReference>
<evidence type="ECO:0000313" key="5">
    <source>
        <dbReference type="EMBL" id="WOJ94014.1"/>
    </source>
</evidence>
<dbReference type="NCBIfam" id="TIGR00536">
    <property type="entry name" value="hemK_fam"/>
    <property type="match status" value="1"/>
</dbReference>
<evidence type="ECO:0000313" key="6">
    <source>
        <dbReference type="Proteomes" id="UP001626537"/>
    </source>
</evidence>
<dbReference type="RefSeq" id="WP_407348653.1">
    <property type="nucleotide sequence ID" value="NZ_CP136864.1"/>
</dbReference>
<dbReference type="SUPFAM" id="SSF53335">
    <property type="entry name" value="S-adenosyl-L-methionine-dependent methyltransferases"/>
    <property type="match status" value="1"/>
</dbReference>
<dbReference type="NCBIfam" id="TIGR03533">
    <property type="entry name" value="L3_gln_methyl"/>
    <property type="match status" value="1"/>
</dbReference>